<evidence type="ECO:0000313" key="3">
    <source>
        <dbReference type="Proteomes" id="UP001320420"/>
    </source>
</evidence>
<protein>
    <submittedName>
        <fullName evidence="2">Uncharacterized protein</fullName>
    </submittedName>
</protein>
<feature type="region of interest" description="Disordered" evidence="1">
    <location>
        <begin position="1"/>
        <end position="21"/>
    </location>
</feature>
<reference evidence="2 3" key="1">
    <citation type="submission" date="2024-02" db="EMBL/GenBank/DDBJ databases">
        <title>De novo assembly and annotation of 12 fungi associated with fruit tree decline syndrome in Ontario, Canada.</title>
        <authorList>
            <person name="Sulman M."/>
            <person name="Ellouze W."/>
            <person name="Ilyukhin E."/>
        </authorList>
    </citation>
    <scope>NUCLEOTIDE SEQUENCE [LARGE SCALE GENOMIC DNA]</scope>
    <source>
        <strain evidence="2 3">M11/M66-122</strain>
    </source>
</reference>
<dbReference type="AlphaFoldDB" id="A0AAN9UYG7"/>
<evidence type="ECO:0000256" key="1">
    <source>
        <dbReference type="SAM" id="MobiDB-lite"/>
    </source>
</evidence>
<keyword evidence="3" id="KW-1185">Reference proteome</keyword>
<sequence length="182" mass="20458">MRNLLRLPLQMQNDKGEPNSSPKCTWVDKNHHNDFKAAAIGINWNQLQPPSGGAPDMETVKTHCGVDMQAWHEDGGPQILPAARRKRDVGRQSQRSDDRLIVSTLNNHNATELCQSESSWGPDFVSKVDGMYCNMDTHETIPLCDKTIEHDCFDLNNAAGPATVRRNGKRSLRNPSRVITWE</sequence>
<dbReference type="EMBL" id="JAKJXP020000070">
    <property type="protein sequence ID" value="KAK7750128.1"/>
    <property type="molecule type" value="Genomic_DNA"/>
</dbReference>
<name>A0AAN9UYG7_9PEZI</name>
<proteinExistence type="predicted"/>
<organism evidence="2 3">
    <name type="scientific">Diatrype stigma</name>
    <dbReference type="NCBI Taxonomy" id="117547"/>
    <lineage>
        <taxon>Eukaryota</taxon>
        <taxon>Fungi</taxon>
        <taxon>Dikarya</taxon>
        <taxon>Ascomycota</taxon>
        <taxon>Pezizomycotina</taxon>
        <taxon>Sordariomycetes</taxon>
        <taxon>Xylariomycetidae</taxon>
        <taxon>Xylariales</taxon>
        <taxon>Diatrypaceae</taxon>
        <taxon>Diatrype</taxon>
    </lineage>
</organism>
<gene>
    <name evidence="2" type="ORF">SLS62_007996</name>
</gene>
<feature type="compositionally biased region" description="Polar residues" evidence="1">
    <location>
        <begin position="10"/>
        <end position="21"/>
    </location>
</feature>
<comment type="caution">
    <text evidence="2">The sequence shown here is derived from an EMBL/GenBank/DDBJ whole genome shotgun (WGS) entry which is preliminary data.</text>
</comment>
<evidence type="ECO:0000313" key="2">
    <source>
        <dbReference type="EMBL" id="KAK7750128.1"/>
    </source>
</evidence>
<dbReference type="Proteomes" id="UP001320420">
    <property type="component" value="Unassembled WGS sequence"/>
</dbReference>
<accession>A0AAN9UYG7</accession>